<gene>
    <name evidence="1" type="ORF">KPL71_001969</name>
</gene>
<name>A0ACB8P1F7_CITSI</name>
<protein>
    <submittedName>
        <fullName evidence="1">Uncharacterized protein</fullName>
    </submittedName>
</protein>
<dbReference type="EMBL" id="CM039170">
    <property type="protein sequence ID" value="KAH9803977.1"/>
    <property type="molecule type" value="Genomic_DNA"/>
</dbReference>
<accession>A0ACB8P1F7</accession>
<evidence type="ECO:0000313" key="1">
    <source>
        <dbReference type="EMBL" id="KAH9803977.1"/>
    </source>
</evidence>
<sequence>MGAGFSSSGRSSSPQKLPKKYLSDQNSVLASSIINFMKPGCLWTDEENKQHQPVNEAKLRTLEEWLLASPSLNKNSSSGGEYYVFKNFSPKVHFHRSLYVDKADYTSNSLEGLLKLDEVEKEELRASSQSGKTKKRVRFKLPEEADIFIFYSPAEDEFLK</sequence>
<dbReference type="Proteomes" id="UP000829398">
    <property type="component" value="Chromosome 1"/>
</dbReference>
<reference evidence="2" key="1">
    <citation type="journal article" date="2023" name="Hortic. Res.">
        <title>A chromosome-level phased genome enabling allele-level studies in sweet orange: a case study on citrus Huanglongbing tolerance.</title>
        <authorList>
            <person name="Wu B."/>
            <person name="Yu Q."/>
            <person name="Deng Z."/>
            <person name="Duan Y."/>
            <person name="Luo F."/>
            <person name="Gmitter F. Jr."/>
        </authorList>
    </citation>
    <scope>NUCLEOTIDE SEQUENCE [LARGE SCALE GENOMIC DNA]</scope>
    <source>
        <strain evidence="2">cv. Valencia</strain>
    </source>
</reference>
<evidence type="ECO:0000313" key="2">
    <source>
        <dbReference type="Proteomes" id="UP000829398"/>
    </source>
</evidence>
<organism evidence="1 2">
    <name type="scientific">Citrus sinensis</name>
    <name type="common">Sweet orange</name>
    <name type="synonym">Citrus aurantium var. sinensis</name>
    <dbReference type="NCBI Taxonomy" id="2711"/>
    <lineage>
        <taxon>Eukaryota</taxon>
        <taxon>Viridiplantae</taxon>
        <taxon>Streptophyta</taxon>
        <taxon>Embryophyta</taxon>
        <taxon>Tracheophyta</taxon>
        <taxon>Spermatophyta</taxon>
        <taxon>Magnoliopsida</taxon>
        <taxon>eudicotyledons</taxon>
        <taxon>Gunneridae</taxon>
        <taxon>Pentapetalae</taxon>
        <taxon>rosids</taxon>
        <taxon>malvids</taxon>
        <taxon>Sapindales</taxon>
        <taxon>Rutaceae</taxon>
        <taxon>Aurantioideae</taxon>
        <taxon>Citrus</taxon>
    </lineage>
</organism>
<keyword evidence="2" id="KW-1185">Reference proteome</keyword>
<comment type="caution">
    <text evidence="1">The sequence shown here is derived from an EMBL/GenBank/DDBJ whole genome shotgun (WGS) entry which is preliminary data.</text>
</comment>
<proteinExistence type="predicted"/>